<protein>
    <submittedName>
        <fullName evidence="1">Uncharacterized protein</fullName>
    </submittedName>
</protein>
<sequence length="125" mass="14739">MPRNEFLVFFILPVVQQGTPLRSLNIYERSYGRLPISLLSAFRFSPAELCPAMYLPPILRTTRTINNTRNSRILCAMRKMTLVSPLDMQTLVSPTPLYFYAYLYRRIYDISFYTLDMHVLILRHL</sequence>
<gene>
    <name evidence="1" type="ORF">C8F04DRAFT_1061732</name>
</gene>
<keyword evidence="2" id="KW-1185">Reference proteome</keyword>
<dbReference type="Proteomes" id="UP001218188">
    <property type="component" value="Unassembled WGS sequence"/>
</dbReference>
<evidence type="ECO:0000313" key="2">
    <source>
        <dbReference type="Proteomes" id="UP001218188"/>
    </source>
</evidence>
<dbReference type="EMBL" id="JARJCM010000002">
    <property type="protein sequence ID" value="KAJ7046778.1"/>
    <property type="molecule type" value="Genomic_DNA"/>
</dbReference>
<reference evidence="1" key="1">
    <citation type="submission" date="2023-03" db="EMBL/GenBank/DDBJ databases">
        <title>Massive genome expansion in bonnet fungi (Mycena s.s.) driven by repeated elements and novel gene families across ecological guilds.</title>
        <authorList>
            <consortium name="Lawrence Berkeley National Laboratory"/>
            <person name="Harder C.B."/>
            <person name="Miyauchi S."/>
            <person name="Viragh M."/>
            <person name="Kuo A."/>
            <person name="Thoen E."/>
            <person name="Andreopoulos B."/>
            <person name="Lu D."/>
            <person name="Skrede I."/>
            <person name="Drula E."/>
            <person name="Henrissat B."/>
            <person name="Morin E."/>
            <person name="Kohler A."/>
            <person name="Barry K."/>
            <person name="LaButti K."/>
            <person name="Morin E."/>
            <person name="Salamov A."/>
            <person name="Lipzen A."/>
            <person name="Mereny Z."/>
            <person name="Hegedus B."/>
            <person name="Baldrian P."/>
            <person name="Stursova M."/>
            <person name="Weitz H."/>
            <person name="Taylor A."/>
            <person name="Grigoriev I.V."/>
            <person name="Nagy L.G."/>
            <person name="Martin F."/>
            <person name="Kauserud H."/>
        </authorList>
    </citation>
    <scope>NUCLEOTIDE SEQUENCE</scope>
    <source>
        <strain evidence="1">CBHHK200</strain>
    </source>
</reference>
<name>A0AAD6XBZ0_9AGAR</name>
<evidence type="ECO:0000313" key="1">
    <source>
        <dbReference type="EMBL" id="KAJ7046778.1"/>
    </source>
</evidence>
<dbReference type="AlphaFoldDB" id="A0AAD6XBZ0"/>
<organism evidence="1 2">
    <name type="scientific">Mycena alexandri</name>
    <dbReference type="NCBI Taxonomy" id="1745969"/>
    <lineage>
        <taxon>Eukaryota</taxon>
        <taxon>Fungi</taxon>
        <taxon>Dikarya</taxon>
        <taxon>Basidiomycota</taxon>
        <taxon>Agaricomycotina</taxon>
        <taxon>Agaricomycetes</taxon>
        <taxon>Agaricomycetidae</taxon>
        <taxon>Agaricales</taxon>
        <taxon>Marasmiineae</taxon>
        <taxon>Mycenaceae</taxon>
        <taxon>Mycena</taxon>
    </lineage>
</organism>
<accession>A0AAD6XBZ0</accession>
<comment type="caution">
    <text evidence="1">The sequence shown here is derived from an EMBL/GenBank/DDBJ whole genome shotgun (WGS) entry which is preliminary data.</text>
</comment>
<proteinExistence type="predicted"/>